<dbReference type="PANTHER" id="PTHR37540:SF9">
    <property type="entry name" value="ZN(2)-C6 FUNGAL-TYPE DOMAIN-CONTAINING PROTEIN"/>
    <property type="match status" value="1"/>
</dbReference>
<accession>A0A2P4ZHE2</accession>
<dbReference type="AlphaFoldDB" id="A0A2P4ZHE2"/>
<sequence length="508" mass="57946">MFFLKTCSLFHFNTANISQVKANRVMEFTFIDNNDGIDRGTRTLIRHRAAKGWNLGRRINRPSRVKAFERRVPKETPTTAGLKHASTRTLPESGEEDSPPHRDTEDVLPPVEPVIGDCVSVLCLPIEVAQKDRVLLYDAVAFMRSPRCAPSLAKALAQVSVNQSIFLQLIFTDQAYYHCALAFVLECTKPSPQANISATRHITQVFRLINERISRGERITYPTMVVVMSLSTYESTRGRYDRGIIHLSGLHRMIEMQGGLGRVGLEKPEIMQKIYRADLDYALRLGSFPKLDIELFENTKTMERLTLSPSMDLYIPSAISSQRFREQFGTEFCDLWDNVAALSTLVNEASAGERSKLPTIEFLRSHVWLGHRLLKYAPLSSPRSLNRIQSIAHLGLLTIISSFLCGLDRRVTENSILSQMIRKEANLEPDDEHQDLLLWILFLGAAVILQDPGHDDWLIPRTWETMQKLRVTTWSEIMGALSNLPWINDFYEKESLAFYYRVSHYGEI</sequence>
<protein>
    <recommendedName>
        <fullName evidence="4">Transcription factor domain-containing protein</fullName>
    </recommendedName>
</protein>
<name>A0A2P4ZHE2_9HYPO</name>
<dbReference type="RefSeq" id="XP_024405160.1">
    <property type="nucleotide sequence ID" value="XM_024550072.1"/>
</dbReference>
<evidence type="ECO:0008006" key="4">
    <source>
        <dbReference type="Google" id="ProtNLM"/>
    </source>
</evidence>
<comment type="caution">
    <text evidence="2">The sequence shown here is derived from an EMBL/GenBank/DDBJ whole genome shotgun (WGS) entry which is preliminary data.</text>
</comment>
<dbReference type="EMBL" id="JPDN02000027">
    <property type="protein sequence ID" value="PON23705.1"/>
    <property type="molecule type" value="Genomic_DNA"/>
</dbReference>
<keyword evidence="3" id="KW-1185">Reference proteome</keyword>
<dbReference type="GeneID" id="29987654"/>
<dbReference type="PANTHER" id="PTHR37540">
    <property type="entry name" value="TRANSCRIPTION FACTOR (ACR-2), PUTATIVE-RELATED-RELATED"/>
    <property type="match status" value="1"/>
</dbReference>
<evidence type="ECO:0000313" key="3">
    <source>
        <dbReference type="Proteomes" id="UP000054821"/>
    </source>
</evidence>
<reference evidence="2 3" key="1">
    <citation type="journal article" date="2016" name="Genome Announc.">
        <title>Draft Whole-Genome Sequence of Trichoderma gamsii T6085, a Promising Biocontrol Agent of Fusarium Head Blight on Wheat.</title>
        <authorList>
            <person name="Baroncelli R."/>
            <person name="Zapparata A."/>
            <person name="Piaggeschi G."/>
            <person name="Sarrocco S."/>
            <person name="Vannacci G."/>
        </authorList>
    </citation>
    <scope>NUCLEOTIDE SEQUENCE [LARGE SCALE GENOMIC DNA]</scope>
    <source>
        <strain evidence="2 3">T6085</strain>
    </source>
</reference>
<evidence type="ECO:0000256" key="1">
    <source>
        <dbReference type="SAM" id="MobiDB-lite"/>
    </source>
</evidence>
<feature type="region of interest" description="Disordered" evidence="1">
    <location>
        <begin position="72"/>
        <end position="106"/>
    </location>
</feature>
<evidence type="ECO:0000313" key="2">
    <source>
        <dbReference type="EMBL" id="PON23705.1"/>
    </source>
</evidence>
<dbReference type="Proteomes" id="UP000054821">
    <property type="component" value="Unassembled WGS sequence"/>
</dbReference>
<proteinExistence type="predicted"/>
<gene>
    <name evidence="2" type="ORF">TGAM01_v207351</name>
</gene>
<dbReference type="STRING" id="398673.A0A2P4ZHE2"/>
<organism evidence="2 3">
    <name type="scientific">Trichoderma gamsii</name>
    <dbReference type="NCBI Taxonomy" id="398673"/>
    <lineage>
        <taxon>Eukaryota</taxon>
        <taxon>Fungi</taxon>
        <taxon>Dikarya</taxon>
        <taxon>Ascomycota</taxon>
        <taxon>Pezizomycotina</taxon>
        <taxon>Sordariomycetes</taxon>
        <taxon>Hypocreomycetidae</taxon>
        <taxon>Hypocreales</taxon>
        <taxon>Hypocreaceae</taxon>
        <taxon>Trichoderma</taxon>
    </lineage>
</organism>